<dbReference type="SUPFAM" id="SSF55874">
    <property type="entry name" value="ATPase domain of HSP90 chaperone/DNA topoisomerase II/histidine kinase"/>
    <property type="match status" value="1"/>
</dbReference>
<dbReference type="PANTHER" id="PTHR33525">
    <property type="match status" value="1"/>
</dbReference>
<dbReference type="SUPFAM" id="SSF47384">
    <property type="entry name" value="Homodimeric domain of signal transducing histidine kinase"/>
    <property type="match status" value="1"/>
</dbReference>
<dbReference type="PRINTS" id="PR00344">
    <property type="entry name" value="BCTRLSENSOR"/>
</dbReference>
<evidence type="ECO:0000256" key="1">
    <source>
        <dbReference type="ARBA" id="ARBA00000085"/>
    </source>
</evidence>
<evidence type="ECO:0000256" key="3">
    <source>
        <dbReference type="ARBA" id="ARBA00022553"/>
    </source>
</evidence>
<reference evidence="6 7" key="1">
    <citation type="submission" date="2017-07" db="EMBL/GenBank/DDBJ databases">
        <title>Tamlnaduibacter salinus (Mi-7) genome sequencing.</title>
        <authorList>
            <person name="Verma A."/>
            <person name="Krishnamurthi S."/>
        </authorList>
    </citation>
    <scope>NUCLEOTIDE SEQUENCE [LARGE SCALE GENOMIC DNA]</scope>
    <source>
        <strain evidence="6 7">Mi-7</strain>
    </source>
</reference>
<dbReference type="SUPFAM" id="SSF109604">
    <property type="entry name" value="HD-domain/PDEase-like"/>
    <property type="match status" value="1"/>
</dbReference>
<name>A0A2A2I570_9GAMM</name>
<dbReference type="GO" id="GO:0000155">
    <property type="term" value="F:phosphorelay sensor kinase activity"/>
    <property type="evidence" value="ECO:0007669"/>
    <property type="project" value="InterPro"/>
</dbReference>
<evidence type="ECO:0000259" key="4">
    <source>
        <dbReference type="PROSITE" id="PS50109"/>
    </source>
</evidence>
<dbReference type="Pfam" id="PF08668">
    <property type="entry name" value="HDOD"/>
    <property type="match status" value="1"/>
</dbReference>
<dbReference type="InterPro" id="IPR003594">
    <property type="entry name" value="HATPase_dom"/>
</dbReference>
<dbReference type="RefSeq" id="WP_095609704.1">
    <property type="nucleotide sequence ID" value="NZ_NMPM01000008.1"/>
</dbReference>
<dbReference type="InterPro" id="IPR013976">
    <property type="entry name" value="HDOD"/>
</dbReference>
<comment type="caution">
    <text evidence="6">The sequence shown here is derived from an EMBL/GenBank/DDBJ whole genome shotgun (WGS) entry which is preliminary data.</text>
</comment>
<dbReference type="CDD" id="cd00082">
    <property type="entry name" value="HisKA"/>
    <property type="match status" value="1"/>
</dbReference>
<dbReference type="PANTHER" id="PTHR33525:SF3">
    <property type="entry name" value="RIBONUCLEASE Y"/>
    <property type="match status" value="1"/>
</dbReference>
<dbReference type="PROSITE" id="PS50109">
    <property type="entry name" value="HIS_KIN"/>
    <property type="match status" value="1"/>
</dbReference>
<dbReference type="InterPro" id="IPR005467">
    <property type="entry name" value="His_kinase_dom"/>
</dbReference>
<dbReference type="Gene3D" id="1.10.3210.10">
    <property type="entry name" value="Hypothetical protein af1432"/>
    <property type="match status" value="1"/>
</dbReference>
<proteinExistence type="predicted"/>
<dbReference type="PROSITE" id="PS51833">
    <property type="entry name" value="HDOD"/>
    <property type="match status" value="1"/>
</dbReference>
<dbReference type="Proteomes" id="UP000218332">
    <property type="component" value="Unassembled WGS sequence"/>
</dbReference>
<dbReference type="EMBL" id="NMPM01000008">
    <property type="protein sequence ID" value="PAV27161.1"/>
    <property type="molecule type" value="Genomic_DNA"/>
</dbReference>
<gene>
    <name evidence="6" type="ORF">CF392_01535</name>
</gene>
<dbReference type="Pfam" id="PF02518">
    <property type="entry name" value="HATPase_c"/>
    <property type="match status" value="1"/>
</dbReference>
<dbReference type="AlphaFoldDB" id="A0A2A2I570"/>
<evidence type="ECO:0000259" key="5">
    <source>
        <dbReference type="PROSITE" id="PS51833"/>
    </source>
</evidence>
<sequence length="668" mass="73237">MPPAPINIPPDTDLPSLPQIALRALEACHSDASFRDIARIIDTDTALCGRMLALANSALYRQANPVKTIEQAMLRLGIRQIESLIITASLRQLLVRLEPEHWQQLRDFWRHSLTTALIARALARLTRYPSTEEAYMVGLLHNAGELVLMSSPADHPVAEYPASELGAALCHHWGFDRHVEDAVRYQQESPDSIRDAGHLVKLVHLSTRLALADSGGLDAAHLLFGLTSALTREICTGIEQDVQSLADSLNIDLSGSGDDRPARDRLFREVVSTAMIERVMQDMPNDLPFDDVMLDGLRHLTMLTGRPASLLTIADRELTLREATVGGAPAMTIPLDAPQSLVTRAVETGDMLVGDADSEKATVLDRQLMSLLGTPTLMTRPVVTAEGTGGVYVIGLQARASAERYRELLTLFGRHVHRRLTEPAPAPDSQHLLDQASRQLAVRRQVHEISNPLTIVRQYVSQLQRRLANPDSDTETMDNDLTIVREELDRAAHLLEQLREVEITSLDETPGDDPITDLNDELETMEALFRESLFRSADIESAMERTSASGLVRARRGALRQVVTNLVRNAVEAMPEGGRITLQTDAPVWQGTKQWVELTISDSGRGLPDSIRQTLFQPVASTKGAGHSGLGLSIVKQIVDDMEGIISCKTGAGGTSFRILLPAAGKDQ</sequence>
<feature type="domain" description="Histidine kinase" evidence="4">
    <location>
        <begin position="444"/>
        <end position="665"/>
    </location>
</feature>
<protein>
    <recommendedName>
        <fullName evidence="2">histidine kinase</fullName>
        <ecNumber evidence="2">2.7.13.3</ecNumber>
    </recommendedName>
</protein>
<feature type="domain" description="HDOD" evidence="5">
    <location>
        <begin position="14"/>
        <end position="189"/>
    </location>
</feature>
<accession>A0A2A2I570</accession>
<dbReference type="InterPro" id="IPR036097">
    <property type="entry name" value="HisK_dim/P_sf"/>
</dbReference>
<dbReference type="Gene3D" id="3.30.565.10">
    <property type="entry name" value="Histidine kinase-like ATPase, C-terminal domain"/>
    <property type="match status" value="1"/>
</dbReference>
<keyword evidence="6" id="KW-0808">Transferase</keyword>
<keyword evidence="7" id="KW-1185">Reference proteome</keyword>
<dbReference type="SMART" id="SM00387">
    <property type="entry name" value="HATPase_c"/>
    <property type="match status" value="1"/>
</dbReference>
<evidence type="ECO:0000313" key="6">
    <source>
        <dbReference type="EMBL" id="PAV27161.1"/>
    </source>
</evidence>
<dbReference type="InterPro" id="IPR036890">
    <property type="entry name" value="HATPase_C_sf"/>
</dbReference>
<keyword evidence="6" id="KW-0418">Kinase</keyword>
<keyword evidence="3" id="KW-0597">Phosphoprotein</keyword>
<organism evidence="6 7">
    <name type="scientific">Tamilnaduibacter salinus</name>
    <dbReference type="NCBI Taxonomy" id="1484056"/>
    <lineage>
        <taxon>Bacteria</taxon>
        <taxon>Pseudomonadati</taxon>
        <taxon>Pseudomonadota</taxon>
        <taxon>Gammaproteobacteria</taxon>
        <taxon>Pseudomonadales</taxon>
        <taxon>Marinobacteraceae</taxon>
        <taxon>Tamilnaduibacter</taxon>
    </lineage>
</organism>
<dbReference type="InterPro" id="IPR003661">
    <property type="entry name" value="HisK_dim/P_dom"/>
</dbReference>
<comment type="catalytic activity">
    <reaction evidence="1">
        <text>ATP + protein L-histidine = ADP + protein N-phospho-L-histidine.</text>
        <dbReference type="EC" id="2.7.13.3"/>
    </reaction>
</comment>
<dbReference type="EC" id="2.7.13.3" evidence="2"/>
<dbReference type="InterPro" id="IPR004358">
    <property type="entry name" value="Sig_transdc_His_kin-like_C"/>
</dbReference>
<evidence type="ECO:0000313" key="7">
    <source>
        <dbReference type="Proteomes" id="UP000218332"/>
    </source>
</evidence>
<dbReference type="Gene3D" id="1.10.287.130">
    <property type="match status" value="1"/>
</dbReference>
<dbReference type="InterPro" id="IPR052340">
    <property type="entry name" value="RNase_Y/CdgJ"/>
</dbReference>
<evidence type="ECO:0000256" key="2">
    <source>
        <dbReference type="ARBA" id="ARBA00012438"/>
    </source>
</evidence>